<dbReference type="InterPro" id="IPR047151">
    <property type="entry name" value="RNZ2-like"/>
</dbReference>
<dbReference type="PANTHER" id="PTHR12553">
    <property type="entry name" value="ZINC PHOSPHODIESTERASE ELAC PROTEIN 2"/>
    <property type="match status" value="1"/>
</dbReference>
<keyword evidence="16" id="KW-0496">Mitochondrion</keyword>
<evidence type="ECO:0000256" key="12">
    <source>
        <dbReference type="ARBA" id="ARBA00022759"/>
    </source>
</evidence>
<gene>
    <name evidence="26" type="ORF">O3M35_013058</name>
</gene>
<feature type="domain" description="tRNase Z endonuclease" evidence="25">
    <location>
        <begin position="110"/>
        <end position="157"/>
    </location>
</feature>
<dbReference type="GO" id="GO:0046872">
    <property type="term" value="F:metal ion binding"/>
    <property type="evidence" value="ECO:0007669"/>
    <property type="project" value="UniProtKB-KW"/>
</dbReference>
<keyword evidence="27" id="KW-1185">Reference proteome</keyword>
<comment type="caution">
    <text evidence="26">The sequence shown here is derived from an EMBL/GenBank/DDBJ whole genome shotgun (WGS) entry which is preliminary data.</text>
</comment>
<dbReference type="InterPro" id="IPR036866">
    <property type="entry name" value="RibonucZ/Hydroxyglut_hydro"/>
</dbReference>
<dbReference type="FunFam" id="3.60.15.10:FF:000014">
    <property type="entry name" value="Zinc phosphodiesterase ELAC protein 2"/>
    <property type="match status" value="1"/>
</dbReference>
<dbReference type="SUPFAM" id="SSF56281">
    <property type="entry name" value="Metallo-hydrolase/oxidoreductase"/>
    <property type="match status" value="2"/>
</dbReference>
<keyword evidence="11" id="KW-0479">Metal-binding</keyword>
<keyword evidence="9" id="KW-0819">tRNA processing</keyword>
<evidence type="ECO:0000256" key="1">
    <source>
        <dbReference type="ARBA" id="ARBA00000402"/>
    </source>
</evidence>
<dbReference type="Pfam" id="PF23023">
    <property type="entry name" value="Anti-Pycsar_Apyc1"/>
    <property type="match status" value="1"/>
</dbReference>
<dbReference type="Gene3D" id="3.60.15.10">
    <property type="entry name" value="Ribonuclease Z/Hydroxyacylglutathione hydrolase-like"/>
    <property type="match status" value="2"/>
</dbReference>
<dbReference type="AlphaFoldDB" id="A0AAW1CH86"/>
<dbReference type="InterPro" id="IPR027794">
    <property type="entry name" value="tRNase_Z_dom"/>
</dbReference>
<evidence type="ECO:0000256" key="22">
    <source>
        <dbReference type="ARBA" id="ARBA00046098"/>
    </source>
</evidence>
<evidence type="ECO:0000313" key="26">
    <source>
        <dbReference type="EMBL" id="KAK9496694.1"/>
    </source>
</evidence>
<dbReference type="GO" id="GO:0005634">
    <property type="term" value="C:nucleus"/>
    <property type="evidence" value="ECO:0007669"/>
    <property type="project" value="UniProtKB-SubCell"/>
</dbReference>
<evidence type="ECO:0000256" key="7">
    <source>
        <dbReference type="ARBA" id="ARBA00013357"/>
    </source>
</evidence>
<evidence type="ECO:0000256" key="15">
    <source>
        <dbReference type="ARBA" id="ARBA00022946"/>
    </source>
</evidence>
<comment type="subunit">
    <text evidence="23">Homodimer. Interacts with PTCD1.</text>
</comment>
<dbReference type="GO" id="GO:1990180">
    <property type="term" value="P:mitochondrial tRNA 3'-end processing"/>
    <property type="evidence" value="ECO:0007669"/>
    <property type="project" value="TreeGrafter"/>
</dbReference>
<accession>A0AAW1CH86</accession>
<evidence type="ECO:0000256" key="24">
    <source>
        <dbReference type="SAM" id="MobiDB-lite"/>
    </source>
</evidence>
<name>A0AAW1CH86_9HEMI</name>
<evidence type="ECO:0000256" key="3">
    <source>
        <dbReference type="ARBA" id="ARBA00004123"/>
    </source>
</evidence>
<evidence type="ECO:0000256" key="23">
    <source>
        <dbReference type="ARBA" id="ARBA00047136"/>
    </source>
</evidence>
<evidence type="ECO:0000256" key="18">
    <source>
        <dbReference type="ARBA" id="ARBA00030689"/>
    </source>
</evidence>
<evidence type="ECO:0000259" key="25">
    <source>
        <dbReference type="Pfam" id="PF13691"/>
    </source>
</evidence>
<keyword evidence="10" id="KW-0540">Nuclease</keyword>
<dbReference type="PANTHER" id="PTHR12553:SF49">
    <property type="entry name" value="ZINC PHOSPHODIESTERASE ELAC PROTEIN 2"/>
    <property type="match status" value="1"/>
</dbReference>
<dbReference type="EC" id="3.1.26.11" evidence="6"/>
<evidence type="ECO:0000256" key="14">
    <source>
        <dbReference type="ARBA" id="ARBA00022833"/>
    </source>
</evidence>
<comment type="cofactor">
    <cofactor evidence="2">
        <name>Zn(2+)</name>
        <dbReference type="ChEBI" id="CHEBI:29105"/>
    </cofactor>
</comment>
<dbReference type="Proteomes" id="UP001461498">
    <property type="component" value="Unassembled WGS sequence"/>
</dbReference>
<evidence type="ECO:0000256" key="10">
    <source>
        <dbReference type="ARBA" id="ARBA00022722"/>
    </source>
</evidence>
<dbReference type="GO" id="GO:0042781">
    <property type="term" value="F:3'-tRNA processing endoribonuclease activity"/>
    <property type="evidence" value="ECO:0007669"/>
    <property type="project" value="UniProtKB-EC"/>
</dbReference>
<proteinExistence type="inferred from homology"/>
<evidence type="ECO:0000256" key="11">
    <source>
        <dbReference type="ARBA" id="ARBA00022723"/>
    </source>
</evidence>
<keyword evidence="14" id="KW-0862">Zinc</keyword>
<feature type="region of interest" description="Disordered" evidence="24">
    <location>
        <begin position="231"/>
        <end position="270"/>
    </location>
</feature>
<sequence length="870" mass="98727">MLKHEASHEILVNFFTNLSFLLKDVIKTKKYFQMKLLARNEINSLIWTLSKSYSVKTFLNELLIEMPKENKHTSQLKSYRIRMKEKNSRYFPGIVNLQVLGSGAKGAPRSLYLFTDQSRYLFNCGEGSQRLAHEHKMKLSKLEHIFLTHGSWENIGGLPGVALTIQDVGVPQITLHGPLGIDEIFSATRRFVILRNLSIKSAICTKNNCFEDKAIQVKYIPISIEGKERTTAVSLTRSPRSDFESSEDETDYYAHERSNSPKNIKKRRSSSVEPLSVRDRDIKLWLEVMCYAVKIQPRPGTLCLEKCVEAGVEPGPMLGRLKAGEDIVLPNGKVVKSADVILPGGPSPTFLVVECPNESFLPVFEKEPEFRKYQIGAPNTEDIAYLVVHFTPPNIMKDPLYQKWMERFPASTNHLILNENNSCMGSTAVHKVQHKLNILDPSIFPLLNDPGFSNSDCKYKNSNGNSEILTNNETNSSQHKFELTKAFFIIEAKTFHKIHLRPQTDMDQSNLLKIDPEEYKSEVMNIPGFSTELNTLHSSLVKFSSSKEYEYPNLVFLGTGSCIPNKARNTSAILVNISENKRILLDCGEGTYGQLVRFYGTAKVEEILSGLRAIYISHLHADHHIGLIALLKAKMKISDGNSLILLAPQQIIPWLSLYDKHFEPILQNLELIPNSDMLNNKYKLSEGCQNRIREALDIQNIQTTYVRHCPNAFGIAVTHKNGWKITYSGDTMPCENLVEIGANSDILIHEATMEDELLAQAKAKLHSTTSEAIEIGKRMNAKFTILTHFSQRYAKVPRLICGEDEQFANNVGIAFDNMKIRFCDVPKLQYLYPALRILFQEECEELEQAALKRHLRQERACKKKQKTEVT</sequence>
<keyword evidence="12" id="KW-0255">Endonuclease</keyword>
<keyword evidence="13" id="KW-0378">Hydrolase</keyword>
<evidence type="ECO:0000256" key="9">
    <source>
        <dbReference type="ARBA" id="ARBA00022694"/>
    </source>
</evidence>
<keyword evidence="8" id="KW-0597">Phosphoprotein</keyword>
<comment type="similarity">
    <text evidence="5">Belongs to the RNase Z family.</text>
</comment>
<comment type="function">
    <text evidence="22">Zinc phosphodiesterase, which displays mitochondrial tRNA 3'-processing endonuclease activity. Involved in tRNA maturation, by removing a 3'-trailer from precursor tRNA. Associates with mitochondrial DNA complexes at the nucleoids to initiate RNA processing and ribosome assembly.</text>
</comment>
<evidence type="ECO:0000313" key="27">
    <source>
        <dbReference type="Proteomes" id="UP001461498"/>
    </source>
</evidence>
<evidence type="ECO:0000256" key="20">
    <source>
        <dbReference type="ARBA" id="ARBA00032104"/>
    </source>
</evidence>
<evidence type="ECO:0000256" key="16">
    <source>
        <dbReference type="ARBA" id="ARBA00023128"/>
    </source>
</evidence>
<evidence type="ECO:0000256" key="4">
    <source>
        <dbReference type="ARBA" id="ARBA00004305"/>
    </source>
</evidence>
<evidence type="ECO:0000256" key="21">
    <source>
        <dbReference type="ARBA" id="ARBA00032616"/>
    </source>
</evidence>
<dbReference type="Pfam" id="PF13691">
    <property type="entry name" value="Lactamase_B_4"/>
    <property type="match status" value="1"/>
</dbReference>
<keyword evidence="15" id="KW-0809">Transit peptide</keyword>
<organism evidence="26 27">
    <name type="scientific">Rhynocoris fuscipes</name>
    <dbReference type="NCBI Taxonomy" id="488301"/>
    <lineage>
        <taxon>Eukaryota</taxon>
        <taxon>Metazoa</taxon>
        <taxon>Ecdysozoa</taxon>
        <taxon>Arthropoda</taxon>
        <taxon>Hexapoda</taxon>
        <taxon>Insecta</taxon>
        <taxon>Pterygota</taxon>
        <taxon>Neoptera</taxon>
        <taxon>Paraneoptera</taxon>
        <taxon>Hemiptera</taxon>
        <taxon>Heteroptera</taxon>
        <taxon>Panheteroptera</taxon>
        <taxon>Cimicomorpha</taxon>
        <taxon>Reduviidae</taxon>
        <taxon>Harpactorinae</taxon>
        <taxon>Harpactorini</taxon>
        <taxon>Rhynocoris</taxon>
    </lineage>
</organism>
<evidence type="ECO:0000256" key="8">
    <source>
        <dbReference type="ARBA" id="ARBA00022553"/>
    </source>
</evidence>
<evidence type="ECO:0000256" key="13">
    <source>
        <dbReference type="ARBA" id="ARBA00022801"/>
    </source>
</evidence>
<evidence type="ECO:0000256" key="6">
    <source>
        <dbReference type="ARBA" id="ARBA00012477"/>
    </source>
</evidence>
<comment type="catalytic activity">
    <reaction evidence="1">
        <text>Endonucleolytic cleavage of RNA, removing extra 3' nucleotides from tRNA precursor, generating 3' termini of tRNAs. A 3'-hydroxy group is left at the tRNA terminus and a 5'-phosphoryl group is left at the trailer molecule.</text>
        <dbReference type="EC" id="3.1.26.11"/>
    </reaction>
</comment>
<dbReference type="CDD" id="cd07718">
    <property type="entry name" value="RNaseZ_ELAC1_ELAC2-C-term-like_MBL-fold"/>
    <property type="match status" value="1"/>
</dbReference>
<keyword evidence="17" id="KW-0539">Nucleus</keyword>
<evidence type="ECO:0000256" key="19">
    <source>
        <dbReference type="ARBA" id="ARBA00030729"/>
    </source>
</evidence>
<comment type="subcellular location">
    <subcellularLocation>
        <location evidence="4">Mitochondrion matrix</location>
    </subcellularLocation>
    <subcellularLocation>
        <location evidence="3">Nucleus</location>
    </subcellularLocation>
</comment>
<dbReference type="EMBL" id="JAPXFL010000061">
    <property type="protein sequence ID" value="KAK9496694.1"/>
    <property type="molecule type" value="Genomic_DNA"/>
</dbReference>
<dbReference type="GO" id="GO:0042645">
    <property type="term" value="C:mitochondrial nucleoid"/>
    <property type="evidence" value="ECO:0007669"/>
    <property type="project" value="UniProtKB-ARBA"/>
</dbReference>
<protein>
    <recommendedName>
        <fullName evidence="7">Zinc phosphodiesterase ELAC protein 2</fullName>
        <ecNumber evidence="6">3.1.26.11</ecNumber>
    </recommendedName>
    <alternativeName>
        <fullName evidence="21">ElaC homolog protein 2</fullName>
    </alternativeName>
    <alternativeName>
        <fullName evidence="19">Ribonuclease Z 2</fullName>
    </alternativeName>
    <alternativeName>
        <fullName evidence="20">tRNA 3 endonuclease 2</fullName>
    </alternativeName>
    <alternativeName>
        <fullName evidence="18">tRNase Z 2</fullName>
    </alternativeName>
</protein>
<evidence type="ECO:0000256" key="5">
    <source>
        <dbReference type="ARBA" id="ARBA00007823"/>
    </source>
</evidence>
<evidence type="ECO:0000256" key="17">
    <source>
        <dbReference type="ARBA" id="ARBA00023242"/>
    </source>
</evidence>
<reference evidence="26 27" key="1">
    <citation type="submission" date="2022-12" db="EMBL/GenBank/DDBJ databases">
        <title>Chromosome-level genome assembly of true bugs.</title>
        <authorList>
            <person name="Ma L."/>
            <person name="Li H."/>
        </authorList>
    </citation>
    <scope>NUCLEOTIDE SEQUENCE [LARGE SCALE GENOMIC DNA]</scope>
    <source>
        <strain evidence="26">Lab_2022b</strain>
    </source>
</reference>
<evidence type="ECO:0000256" key="2">
    <source>
        <dbReference type="ARBA" id="ARBA00001947"/>
    </source>
</evidence>